<accession>A0A804IDC9</accession>
<reference evidence="3" key="2">
    <citation type="submission" date="2021-05" db="UniProtKB">
        <authorList>
            <consortium name="EnsemblPlants"/>
        </authorList>
    </citation>
    <scope>IDENTIFICATION</scope>
    <source>
        <strain evidence="3">subsp. malaccensis</strain>
    </source>
</reference>
<sequence>MLKTRGASDAFLPIPGSPSSSEHATPLIVSPLVFVLPLLFLPIRSATRAPTLEGHGSQVGYTNKGGGSRRAHRFCWDLHLRFRRSSPFPIPYFLQKSFAESFFLNSIITR</sequence>
<dbReference type="AlphaFoldDB" id="A0A804IDC9"/>
<dbReference type="Proteomes" id="UP000012960">
    <property type="component" value="Unplaced"/>
</dbReference>
<dbReference type="Gramene" id="Ma03_t18000.1">
    <property type="protein sequence ID" value="Ma03_p18000.1"/>
    <property type="gene ID" value="Ma03_g18000"/>
</dbReference>
<feature type="region of interest" description="Disordered" evidence="1">
    <location>
        <begin position="1"/>
        <end position="22"/>
    </location>
</feature>
<evidence type="ECO:0000313" key="4">
    <source>
        <dbReference type="Proteomes" id="UP000012960"/>
    </source>
</evidence>
<dbReference type="InParanoid" id="A0A804IDC9"/>
<evidence type="ECO:0000313" key="3">
    <source>
        <dbReference type="EnsemblPlants" id="Ma03_p18000.1"/>
    </source>
</evidence>
<evidence type="ECO:0000313" key="2">
    <source>
        <dbReference type="EMBL" id="CAG1850533.1"/>
    </source>
</evidence>
<evidence type="ECO:0000256" key="1">
    <source>
        <dbReference type="SAM" id="MobiDB-lite"/>
    </source>
</evidence>
<protein>
    <submittedName>
        <fullName evidence="2">(wild Malaysian banana) hypothetical protein</fullName>
    </submittedName>
</protein>
<organism evidence="3 4">
    <name type="scientific">Musa acuminata subsp. malaccensis</name>
    <name type="common">Wild banana</name>
    <name type="synonym">Musa malaccensis</name>
    <dbReference type="NCBI Taxonomy" id="214687"/>
    <lineage>
        <taxon>Eukaryota</taxon>
        <taxon>Viridiplantae</taxon>
        <taxon>Streptophyta</taxon>
        <taxon>Embryophyta</taxon>
        <taxon>Tracheophyta</taxon>
        <taxon>Spermatophyta</taxon>
        <taxon>Magnoliopsida</taxon>
        <taxon>Liliopsida</taxon>
        <taxon>Zingiberales</taxon>
        <taxon>Musaceae</taxon>
        <taxon>Musa</taxon>
    </lineage>
</organism>
<gene>
    <name evidence="2" type="ORF">GSMUA_200330.1</name>
</gene>
<dbReference type="EnsemblPlants" id="Ma03_t18000.1">
    <property type="protein sequence ID" value="Ma03_p18000.1"/>
    <property type="gene ID" value="Ma03_g18000"/>
</dbReference>
<proteinExistence type="predicted"/>
<dbReference type="EMBL" id="HG996468">
    <property type="protein sequence ID" value="CAG1850533.1"/>
    <property type="molecule type" value="Genomic_DNA"/>
</dbReference>
<name>A0A804IDC9_MUSAM</name>
<reference evidence="2" key="1">
    <citation type="submission" date="2021-03" db="EMBL/GenBank/DDBJ databases">
        <authorList>
            <consortium name="Genoscope - CEA"/>
            <person name="William W."/>
        </authorList>
    </citation>
    <scope>NUCLEOTIDE SEQUENCE</scope>
    <source>
        <strain evidence="2">Doubled-haploid Pahang</strain>
    </source>
</reference>
<keyword evidence="4" id="KW-1185">Reference proteome</keyword>